<sequence>MQIVAPADLIFLLLETANSPMHVAGLNIYSPPANVAATFVADLLADWRRHDRALPPFNQRAVQHMGVWCWEEDRKFALDQHIRHLQLPEPACMDDLTALVARLHSEPLDRQRSLWQACIIEGLPGGRFATYIKIHHALVDGVSGARMIAQNLCQSPDEQKAPFWAYEFPAPAAASSAAASRSEQLLHEISSAVHAGQEIIPGMLSGIWDILRPAHPETGEVLPLQAPPTPLNVAIGNTRSFAAQPYSLERLHNLGHACGATVNDIALAMCAGALRQYLMTHHSLPRRSLVAMVPVSLHEAGSAEGNQIGLLLAKLATNIADPRKRLQAILQSTRSAKQHLQSMTRLEKWSYIAPIAALAAPLMFTGEARRHPLFNVIVSNVPGPGVTLYLNGARLEEVYPVSIPTDYVNLNITLTGYGDVLGFGYIACGQALPDARCLVDYTNQALVELEYAVLGKPLAAPGATAAGRTAKKTGGRRAPGRKPATGSR</sequence>
<dbReference type="InterPro" id="IPR014292">
    <property type="entry name" value="Acyl_transf_WS/DGAT"/>
</dbReference>
<evidence type="ECO:0000313" key="15">
    <source>
        <dbReference type="Proteomes" id="UP000243232"/>
    </source>
</evidence>
<reference evidence="15" key="1">
    <citation type="submission" date="2016-10" db="EMBL/GenBank/DDBJ databases">
        <authorList>
            <person name="Varghese N."/>
            <person name="Submissions S."/>
        </authorList>
    </citation>
    <scope>NUCLEOTIDE SEQUENCE [LARGE SCALE GENOMIC DNA]</scope>
    <source>
        <strain evidence="15">DSM 17875</strain>
    </source>
</reference>
<dbReference type="PANTHER" id="PTHR31650:SF1">
    <property type="entry name" value="WAX ESTER SYNTHASE_DIACYLGLYCEROL ACYLTRANSFERASE 4-RELATED"/>
    <property type="match status" value="1"/>
</dbReference>
<comment type="pathway">
    <text evidence="1">Glycerolipid metabolism; triacylglycerol biosynthesis.</text>
</comment>
<dbReference type="AlphaFoldDB" id="A0A1H2EYH0"/>
<dbReference type="GO" id="GO:0004144">
    <property type="term" value="F:diacylglycerol O-acyltransferase activity"/>
    <property type="evidence" value="ECO:0007669"/>
    <property type="project" value="UniProtKB-EC"/>
</dbReference>
<evidence type="ECO:0000256" key="7">
    <source>
        <dbReference type="ARBA" id="ARBA00022798"/>
    </source>
</evidence>
<dbReference type="Pfam" id="PF03007">
    <property type="entry name" value="WS_DGAT_cat"/>
    <property type="match status" value="1"/>
</dbReference>
<comment type="similarity">
    <text evidence="3">Belongs to the long-chain O-acyltransferase family.</text>
</comment>
<feature type="domain" description="O-acyltransferase WSD1 C-terminal" evidence="13">
    <location>
        <begin position="305"/>
        <end position="449"/>
    </location>
</feature>
<comment type="pathway">
    <text evidence="2">Lipid metabolism.</text>
</comment>
<evidence type="ECO:0000256" key="1">
    <source>
        <dbReference type="ARBA" id="ARBA00004771"/>
    </source>
</evidence>
<evidence type="ECO:0000256" key="11">
    <source>
        <dbReference type="SAM" id="MobiDB-lite"/>
    </source>
</evidence>
<dbReference type="GO" id="GO:0006071">
    <property type="term" value="P:glycerol metabolic process"/>
    <property type="evidence" value="ECO:0007669"/>
    <property type="project" value="UniProtKB-KW"/>
</dbReference>
<evidence type="ECO:0000256" key="3">
    <source>
        <dbReference type="ARBA" id="ARBA00009587"/>
    </source>
</evidence>
<evidence type="ECO:0000256" key="8">
    <source>
        <dbReference type="ARBA" id="ARBA00023098"/>
    </source>
</evidence>
<dbReference type="EC" id="2.3.1.20" evidence="4"/>
<evidence type="ECO:0000259" key="12">
    <source>
        <dbReference type="Pfam" id="PF03007"/>
    </source>
</evidence>
<accession>A0A1H2EYH0</accession>
<dbReference type="InterPro" id="IPR045034">
    <property type="entry name" value="O-acyltransferase_WSD1-like"/>
</dbReference>
<dbReference type="UniPathway" id="UPA00282"/>
<evidence type="ECO:0000256" key="5">
    <source>
        <dbReference type="ARBA" id="ARBA00022516"/>
    </source>
</evidence>
<dbReference type="EMBL" id="LT629785">
    <property type="protein sequence ID" value="SDU00152.1"/>
    <property type="molecule type" value="Genomic_DNA"/>
</dbReference>
<comment type="catalytic activity">
    <reaction evidence="10">
        <text>an acyl-CoA + a 1,2-diacyl-sn-glycerol = a triacyl-sn-glycerol + CoA</text>
        <dbReference type="Rhea" id="RHEA:10868"/>
        <dbReference type="ChEBI" id="CHEBI:17815"/>
        <dbReference type="ChEBI" id="CHEBI:57287"/>
        <dbReference type="ChEBI" id="CHEBI:58342"/>
        <dbReference type="ChEBI" id="CHEBI:64615"/>
        <dbReference type="EC" id="2.3.1.20"/>
    </reaction>
</comment>
<feature type="domain" description="O-acyltransferase WSD1-like N-terminal" evidence="12">
    <location>
        <begin position="5"/>
        <end position="265"/>
    </location>
</feature>
<dbReference type="InterPro" id="IPR009721">
    <property type="entry name" value="O-acyltransferase_WSD1_C"/>
</dbReference>
<dbReference type="InterPro" id="IPR023213">
    <property type="entry name" value="CAT-like_dom_sf"/>
</dbReference>
<proteinExistence type="inferred from homology"/>
<dbReference type="SUPFAM" id="SSF52777">
    <property type="entry name" value="CoA-dependent acyltransferases"/>
    <property type="match status" value="2"/>
</dbReference>
<evidence type="ECO:0000256" key="4">
    <source>
        <dbReference type="ARBA" id="ARBA00013244"/>
    </source>
</evidence>
<evidence type="ECO:0000259" key="13">
    <source>
        <dbReference type="Pfam" id="PF06974"/>
    </source>
</evidence>
<evidence type="ECO:0000313" key="14">
    <source>
        <dbReference type="EMBL" id="SDU00152.1"/>
    </source>
</evidence>
<keyword evidence="6 14" id="KW-0808">Transferase</keyword>
<keyword evidence="7" id="KW-0319">Glycerol metabolism</keyword>
<dbReference type="Gene3D" id="3.30.559.10">
    <property type="entry name" value="Chloramphenicol acetyltransferase-like domain"/>
    <property type="match status" value="1"/>
</dbReference>
<evidence type="ECO:0000256" key="10">
    <source>
        <dbReference type="ARBA" id="ARBA00048109"/>
    </source>
</evidence>
<name>A0A1H2EYH0_9PSED</name>
<feature type="region of interest" description="Disordered" evidence="11">
    <location>
        <begin position="462"/>
        <end position="488"/>
    </location>
</feature>
<dbReference type="GO" id="GO:0071731">
    <property type="term" value="P:response to nitric oxide"/>
    <property type="evidence" value="ECO:0007669"/>
    <property type="project" value="TreeGrafter"/>
</dbReference>
<dbReference type="Pfam" id="PF06974">
    <property type="entry name" value="WS_DGAT_C"/>
    <property type="match status" value="1"/>
</dbReference>
<gene>
    <name evidence="14" type="ORF">SAMN05216296_1179</name>
</gene>
<dbReference type="Gene3D" id="3.30.559.30">
    <property type="entry name" value="Nonribosomal peptide synthetase, condensation domain"/>
    <property type="match status" value="1"/>
</dbReference>
<dbReference type="GO" id="GO:0001666">
    <property type="term" value="P:response to hypoxia"/>
    <property type="evidence" value="ECO:0007669"/>
    <property type="project" value="TreeGrafter"/>
</dbReference>
<dbReference type="GO" id="GO:0051701">
    <property type="term" value="P:biological process involved in interaction with host"/>
    <property type="evidence" value="ECO:0007669"/>
    <property type="project" value="TreeGrafter"/>
</dbReference>
<protein>
    <recommendedName>
        <fullName evidence="4">diacylglycerol O-acyltransferase</fullName>
        <ecNumber evidence="4">2.3.1.20</ecNumber>
    </recommendedName>
</protein>
<keyword evidence="8" id="KW-0443">Lipid metabolism</keyword>
<dbReference type="InterPro" id="IPR004255">
    <property type="entry name" value="O-acyltransferase_WSD1_N"/>
</dbReference>
<evidence type="ECO:0000256" key="6">
    <source>
        <dbReference type="ARBA" id="ARBA00022679"/>
    </source>
</evidence>
<dbReference type="GO" id="GO:0005886">
    <property type="term" value="C:plasma membrane"/>
    <property type="evidence" value="ECO:0007669"/>
    <property type="project" value="TreeGrafter"/>
</dbReference>
<keyword evidence="5" id="KW-0444">Lipid biosynthesis</keyword>
<dbReference type="Proteomes" id="UP000243232">
    <property type="component" value="Chromosome I"/>
</dbReference>
<dbReference type="NCBIfam" id="TIGR02946">
    <property type="entry name" value="acyl_WS_DGAT"/>
    <property type="match status" value="1"/>
</dbReference>
<organism evidence="14 15">
    <name type="scientific">Pseudomonas pohangensis</name>
    <dbReference type="NCBI Taxonomy" id="364197"/>
    <lineage>
        <taxon>Bacteria</taxon>
        <taxon>Pseudomonadati</taxon>
        <taxon>Pseudomonadota</taxon>
        <taxon>Gammaproteobacteria</taxon>
        <taxon>Pseudomonadales</taxon>
        <taxon>Pseudomonadaceae</taxon>
        <taxon>Pseudomonas</taxon>
    </lineage>
</organism>
<evidence type="ECO:0000256" key="2">
    <source>
        <dbReference type="ARBA" id="ARBA00005189"/>
    </source>
</evidence>
<feature type="compositionally biased region" description="Basic residues" evidence="11">
    <location>
        <begin position="469"/>
        <end position="480"/>
    </location>
</feature>
<evidence type="ECO:0000256" key="9">
    <source>
        <dbReference type="ARBA" id="ARBA00023315"/>
    </source>
</evidence>
<keyword evidence="9 14" id="KW-0012">Acyltransferase</keyword>
<keyword evidence="15" id="KW-1185">Reference proteome</keyword>
<dbReference type="RefSeq" id="WP_090193535.1">
    <property type="nucleotide sequence ID" value="NZ_LT629785.1"/>
</dbReference>
<dbReference type="GO" id="GO:0019432">
    <property type="term" value="P:triglyceride biosynthetic process"/>
    <property type="evidence" value="ECO:0007669"/>
    <property type="project" value="UniProtKB-UniPathway"/>
</dbReference>
<dbReference type="STRING" id="364197.SAMN05216296_1179"/>
<dbReference type="OrthoDB" id="9810950at2"/>
<dbReference type="PANTHER" id="PTHR31650">
    <property type="entry name" value="O-ACYLTRANSFERASE (WSD1-LIKE) FAMILY PROTEIN"/>
    <property type="match status" value="1"/>
</dbReference>